<evidence type="ECO:0000313" key="2">
    <source>
        <dbReference type="Proteomes" id="UP000198981"/>
    </source>
</evidence>
<keyword evidence="2" id="KW-1185">Reference proteome</keyword>
<organism evidence="1 2">
    <name type="scientific">Klenkia marina</name>
    <dbReference type="NCBI Taxonomy" id="1960309"/>
    <lineage>
        <taxon>Bacteria</taxon>
        <taxon>Bacillati</taxon>
        <taxon>Actinomycetota</taxon>
        <taxon>Actinomycetes</taxon>
        <taxon>Geodermatophilales</taxon>
        <taxon>Geodermatophilaceae</taxon>
        <taxon>Klenkia</taxon>
    </lineage>
</organism>
<dbReference type="AlphaFoldDB" id="A0A1G4XR14"/>
<name>A0A1G4XR14_9ACTN</name>
<sequence>MTAPLPAHEVHREHLAEVVPLPVRSTPVVPLALAAELTSVSDKLLWVEYLTLGGTADLERFRAHLQQPDPAAAEHEVVLEALEAVLADEDVPVRVR</sequence>
<proteinExistence type="predicted"/>
<dbReference type="Proteomes" id="UP000198981">
    <property type="component" value="Unassembled WGS sequence"/>
</dbReference>
<accession>A0A1G4XR14</accession>
<dbReference type="EMBL" id="FMUH01000002">
    <property type="protein sequence ID" value="SCX43410.1"/>
    <property type="molecule type" value="Genomic_DNA"/>
</dbReference>
<protein>
    <submittedName>
        <fullName evidence="1">Uncharacterized protein</fullName>
    </submittedName>
</protein>
<dbReference type="OrthoDB" id="9844068at2"/>
<dbReference type="RefSeq" id="WP_092801144.1">
    <property type="nucleotide sequence ID" value="NZ_FMUH01000002.1"/>
</dbReference>
<reference evidence="2" key="1">
    <citation type="submission" date="2016-10" db="EMBL/GenBank/DDBJ databases">
        <authorList>
            <person name="Varghese N."/>
            <person name="Submissions S."/>
        </authorList>
    </citation>
    <scope>NUCLEOTIDE SEQUENCE [LARGE SCALE GENOMIC DNA]</scope>
    <source>
        <strain evidence="2">DSM 45722</strain>
    </source>
</reference>
<gene>
    <name evidence="1" type="ORF">SAMN03159343_1227</name>
</gene>
<evidence type="ECO:0000313" key="1">
    <source>
        <dbReference type="EMBL" id="SCX43410.1"/>
    </source>
</evidence>